<organism evidence="3 4">
    <name type="scientific">Planctomyces bekefii</name>
    <dbReference type="NCBI Taxonomy" id="1653850"/>
    <lineage>
        <taxon>Bacteria</taxon>
        <taxon>Pseudomonadati</taxon>
        <taxon>Planctomycetota</taxon>
        <taxon>Planctomycetia</taxon>
        <taxon>Planctomycetales</taxon>
        <taxon>Planctomycetaceae</taxon>
        <taxon>Planctomyces</taxon>
    </lineage>
</organism>
<feature type="domain" description="Activator of Hsp90 ATPase homologue 1/2-like C-terminal" evidence="2">
    <location>
        <begin position="13"/>
        <end position="136"/>
    </location>
</feature>
<dbReference type="Gene3D" id="3.30.530.20">
    <property type="match status" value="1"/>
</dbReference>
<dbReference type="Proteomes" id="UP000321083">
    <property type="component" value="Unassembled WGS sequence"/>
</dbReference>
<comment type="similarity">
    <text evidence="1">Belongs to the AHA1 family.</text>
</comment>
<dbReference type="SUPFAM" id="SSF55961">
    <property type="entry name" value="Bet v1-like"/>
    <property type="match status" value="1"/>
</dbReference>
<accession>A0A5C6M917</accession>
<reference evidence="3 4" key="2">
    <citation type="submission" date="2019-08" db="EMBL/GenBank/DDBJ databases">
        <authorList>
            <person name="Henke P."/>
        </authorList>
    </citation>
    <scope>NUCLEOTIDE SEQUENCE [LARGE SCALE GENOMIC DNA]</scope>
    <source>
        <strain evidence="3">Phe10_nw2017</strain>
    </source>
</reference>
<proteinExistence type="inferred from homology"/>
<dbReference type="Pfam" id="PF08327">
    <property type="entry name" value="AHSA1"/>
    <property type="match status" value="1"/>
</dbReference>
<reference evidence="3 4" key="1">
    <citation type="submission" date="2019-08" db="EMBL/GenBank/DDBJ databases">
        <title>100 year-old enigma solved: identification of Planctomyces bekefii, the type genus and species of the phylum Planctomycetes.</title>
        <authorList>
            <person name="Svetlana D.N."/>
            <person name="Overmann J."/>
        </authorList>
    </citation>
    <scope>NUCLEOTIDE SEQUENCE [LARGE SCALE GENOMIC DNA]</scope>
    <source>
        <strain evidence="3">Phe10_nw2017</strain>
    </source>
</reference>
<sequence length="138" mass="16029">MDRVKVSIEAMVDAKIEKVWECWNEPKHITKWNFAIDTWCCPRASNDLRVGGRYSARMEAKDGSFGFDFEVTYDVVDKHKKISYTMGDGRQATTTFEQQNGGVWIATVFDAEQQNEVEMQRNGWQSILNNFKKYVESI</sequence>
<evidence type="ECO:0000259" key="2">
    <source>
        <dbReference type="Pfam" id="PF08327"/>
    </source>
</evidence>
<keyword evidence="4" id="KW-1185">Reference proteome</keyword>
<comment type="caution">
    <text evidence="3">The sequence shown here is derived from an EMBL/GenBank/DDBJ whole genome shotgun (WGS) entry which is preliminary data.</text>
</comment>
<evidence type="ECO:0000313" key="4">
    <source>
        <dbReference type="Proteomes" id="UP000321083"/>
    </source>
</evidence>
<dbReference type="InterPro" id="IPR013538">
    <property type="entry name" value="ASHA1/2-like_C"/>
</dbReference>
<evidence type="ECO:0000313" key="3">
    <source>
        <dbReference type="EMBL" id="TWW10442.1"/>
    </source>
</evidence>
<dbReference type="InterPro" id="IPR023393">
    <property type="entry name" value="START-like_dom_sf"/>
</dbReference>
<dbReference type="CDD" id="cd08897">
    <property type="entry name" value="SRPBCC_CalC_Aha1-like_4"/>
    <property type="match status" value="1"/>
</dbReference>
<gene>
    <name evidence="3" type="ORF">E3A20_06720</name>
</gene>
<name>A0A5C6M917_9PLAN</name>
<dbReference type="AlphaFoldDB" id="A0A5C6M917"/>
<dbReference type="EMBL" id="SRHE01000090">
    <property type="protein sequence ID" value="TWW10442.1"/>
    <property type="molecule type" value="Genomic_DNA"/>
</dbReference>
<protein>
    <submittedName>
        <fullName evidence="3">Activator of HSP90 ATPase</fullName>
    </submittedName>
</protein>
<evidence type="ECO:0000256" key="1">
    <source>
        <dbReference type="ARBA" id="ARBA00006817"/>
    </source>
</evidence>